<keyword evidence="2" id="KW-0813">Transport</keyword>
<keyword evidence="6 9" id="KW-1133">Transmembrane helix</keyword>
<dbReference type="InterPro" id="IPR050352">
    <property type="entry name" value="ABCG_transporters"/>
</dbReference>
<dbReference type="Proteomes" id="UP001527925">
    <property type="component" value="Unassembled WGS sequence"/>
</dbReference>
<dbReference type="SMART" id="SM00382">
    <property type="entry name" value="AAA"/>
    <property type="match status" value="1"/>
</dbReference>
<evidence type="ECO:0000256" key="2">
    <source>
        <dbReference type="ARBA" id="ARBA00022448"/>
    </source>
</evidence>
<dbReference type="Gene3D" id="3.40.50.300">
    <property type="entry name" value="P-loop containing nucleotide triphosphate hydrolases"/>
    <property type="match status" value="1"/>
</dbReference>
<keyword evidence="12" id="KW-1185">Reference proteome</keyword>
<dbReference type="Pfam" id="PF00005">
    <property type="entry name" value="ABC_tran"/>
    <property type="match status" value="1"/>
</dbReference>
<evidence type="ECO:0000256" key="6">
    <source>
        <dbReference type="ARBA" id="ARBA00022989"/>
    </source>
</evidence>
<dbReference type="InterPro" id="IPR043926">
    <property type="entry name" value="ABCG_dom"/>
</dbReference>
<dbReference type="Pfam" id="PF19055">
    <property type="entry name" value="ABC2_membrane_7"/>
    <property type="match status" value="1"/>
</dbReference>
<evidence type="ECO:0000313" key="12">
    <source>
        <dbReference type="Proteomes" id="UP001527925"/>
    </source>
</evidence>
<evidence type="ECO:0000256" key="8">
    <source>
        <dbReference type="SAM" id="MobiDB-lite"/>
    </source>
</evidence>
<dbReference type="InterPro" id="IPR027417">
    <property type="entry name" value="P-loop_NTPase"/>
</dbReference>
<feature type="transmembrane region" description="Helical" evidence="9">
    <location>
        <begin position="875"/>
        <end position="896"/>
    </location>
</feature>
<keyword evidence="7 9" id="KW-0472">Membrane</keyword>
<evidence type="ECO:0000256" key="3">
    <source>
        <dbReference type="ARBA" id="ARBA00022692"/>
    </source>
</evidence>
<feature type="transmembrane region" description="Helical" evidence="9">
    <location>
        <begin position="772"/>
        <end position="793"/>
    </location>
</feature>
<comment type="caution">
    <text evidence="11">The sequence shown here is derived from an EMBL/GenBank/DDBJ whole genome shotgun (WGS) entry which is preliminary data.</text>
</comment>
<evidence type="ECO:0000256" key="9">
    <source>
        <dbReference type="SAM" id="Phobius"/>
    </source>
</evidence>
<evidence type="ECO:0000313" key="11">
    <source>
        <dbReference type="EMBL" id="KAL2918456.1"/>
    </source>
</evidence>
<name>A0ABR4NFZ9_9FUNG</name>
<dbReference type="PROSITE" id="PS00211">
    <property type="entry name" value="ABC_TRANSPORTER_1"/>
    <property type="match status" value="1"/>
</dbReference>
<evidence type="ECO:0000256" key="7">
    <source>
        <dbReference type="ARBA" id="ARBA00023136"/>
    </source>
</evidence>
<evidence type="ECO:0000256" key="5">
    <source>
        <dbReference type="ARBA" id="ARBA00022840"/>
    </source>
</evidence>
<comment type="subcellular location">
    <subcellularLocation>
        <location evidence="1">Membrane</location>
        <topology evidence="1">Multi-pass membrane protein</topology>
    </subcellularLocation>
</comment>
<evidence type="ECO:0000256" key="4">
    <source>
        <dbReference type="ARBA" id="ARBA00022741"/>
    </source>
</evidence>
<keyword evidence="3 9" id="KW-0812">Transmembrane</keyword>
<feature type="transmembrane region" description="Helical" evidence="9">
    <location>
        <begin position="800"/>
        <end position="820"/>
    </location>
</feature>
<keyword evidence="4" id="KW-0547">Nucleotide-binding</keyword>
<feature type="transmembrane region" description="Helical" evidence="9">
    <location>
        <begin position="130"/>
        <end position="150"/>
    </location>
</feature>
<reference evidence="11 12" key="1">
    <citation type="submission" date="2023-09" db="EMBL/GenBank/DDBJ databases">
        <title>Pangenome analysis of Batrachochytrium dendrobatidis and related Chytrids.</title>
        <authorList>
            <person name="Yacoub M.N."/>
            <person name="Stajich J.E."/>
            <person name="James T.Y."/>
        </authorList>
    </citation>
    <scope>NUCLEOTIDE SEQUENCE [LARGE SCALE GENOMIC DNA]</scope>
    <source>
        <strain evidence="11 12">JEL0888</strain>
    </source>
</reference>
<dbReference type="InterPro" id="IPR003439">
    <property type="entry name" value="ABC_transporter-like_ATP-bd"/>
</dbReference>
<sequence>MAPPKEDTEKPLFPDLPCYFSNTTTGTPLAATPECKPGFYCPNIDPNNSLTVPVQCPASTDCSFKRLVFTYCNPQGKYEPVVCKPGFYCPTPTQSLPCPEGYYCLSGSVAPKKCEPLAFCPAGSAVQQSYTAIVICVVIDVALLVAFLVVRVSEIKRAGSSWTEILPSPVRKVLRRRELKRSGLARTLSRRSTRGASGPHVDIALQSLAGAQVAPAAADGMLTHRKPASTASVDGADADAIDVEDANDDAVQVPPAEASTVVDISRLTTAWGRGLGGRDLRVDFKFSEMGLQLPSGKSILSGVTGEIKSSRMTAIMGPSGAGKTTFMNVLCGKVSRTKGDLFVNGKRAEIPDYKKIMGYVPQDDVMLHELTVREIVLHSARCRLPRSWTSAEIEKYVDDLLVALNLAHVAHTVIGDETTRGVSGGQRKRVNIAMEMAAVPICLFLDEPTSGLDSTAALDVASILNQITQLGMTIVAVIHQPRIEVFRKFDDVLMIAPGGRTAYLGSTVGARPYFERLGFVFDPLANEADVLMDILAGKGNNVHGTFTADDLVHMWNKSSLMQATVLNKPSGDSLNTVHSSSGNNRNDAGPSGDTAAQSTSVAVVRESEDMDAAIRAVVKERGSSALRQTLLCHNRSLTQQMRMASTLVLETAVGMLAGLMMGLAIGNADEAYSGVYVMPYTGLSSSPIEFLVPLLSLLIGLSIALASGSSGVTVFSEEKPLFWREAAAGHSRIGYYLGKTLATFYRITLSSLHFVALYRFLAHPAMTLENEFVVILLTFFGVYGAAAIVSMLVRRENAGLLSVVVNLFAAVFCGYGPTLLDAKSWGIIFIWELSFNKWGAEALYSEALAPYRGIYMVDFSAEQLGYTLDRFGFDVAMMLAIGVAWRVVGFVLMIALNRDKQR</sequence>
<protein>
    <recommendedName>
        <fullName evidence="10">ABC transporter domain-containing protein</fullName>
    </recommendedName>
</protein>
<feature type="domain" description="ABC transporter" evidence="10">
    <location>
        <begin position="284"/>
        <end position="523"/>
    </location>
</feature>
<dbReference type="EMBL" id="JADGIZ020000006">
    <property type="protein sequence ID" value="KAL2918456.1"/>
    <property type="molecule type" value="Genomic_DNA"/>
</dbReference>
<feature type="transmembrane region" description="Helical" evidence="9">
    <location>
        <begin position="647"/>
        <end position="668"/>
    </location>
</feature>
<gene>
    <name evidence="11" type="ORF">HK105_201857</name>
</gene>
<accession>A0ABR4NFZ9</accession>
<dbReference type="CDD" id="cd03213">
    <property type="entry name" value="ABCG_EPDR"/>
    <property type="match status" value="1"/>
</dbReference>
<dbReference type="PANTHER" id="PTHR48041">
    <property type="entry name" value="ABC TRANSPORTER G FAMILY MEMBER 28"/>
    <property type="match status" value="1"/>
</dbReference>
<proteinExistence type="predicted"/>
<dbReference type="InterPro" id="IPR017871">
    <property type="entry name" value="ABC_transporter-like_CS"/>
</dbReference>
<dbReference type="PANTHER" id="PTHR48041:SF91">
    <property type="entry name" value="ABC TRANSPORTER G FAMILY MEMBER 28"/>
    <property type="match status" value="1"/>
</dbReference>
<evidence type="ECO:0000259" key="10">
    <source>
        <dbReference type="PROSITE" id="PS50893"/>
    </source>
</evidence>
<dbReference type="InterPro" id="IPR003593">
    <property type="entry name" value="AAA+_ATPase"/>
</dbReference>
<keyword evidence="5" id="KW-0067">ATP-binding</keyword>
<feature type="transmembrane region" description="Helical" evidence="9">
    <location>
        <begin position="688"/>
        <end position="715"/>
    </location>
</feature>
<evidence type="ECO:0000256" key="1">
    <source>
        <dbReference type="ARBA" id="ARBA00004141"/>
    </source>
</evidence>
<feature type="compositionally biased region" description="Polar residues" evidence="8">
    <location>
        <begin position="571"/>
        <end position="586"/>
    </location>
</feature>
<dbReference type="SUPFAM" id="SSF52540">
    <property type="entry name" value="P-loop containing nucleoside triphosphate hydrolases"/>
    <property type="match status" value="1"/>
</dbReference>
<feature type="region of interest" description="Disordered" evidence="8">
    <location>
        <begin position="571"/>
        <end position="599"/>
    </location>
</feature>
<dbReference type="PROSITE" id="PS50893">
    <property type="entry name" value="ABC_TRANSPORTER_2"/>
    <property type="match status" value="1"/>
</dbReference>
<organism evidence="11 12">
    <name type="scientific">Polyrhizophydium stewartii</name>
    <dbReference type="NCBI Taxonomy" id="2732419"/>
    <lineage>
        <taxon>Eukaryota</taxon>
        <taxon>Fungi</taxon>
        <taxon>Fungi incertae sedis</taxon>
        <taxon>Chytridiomycota</taxon>
        <taxon>Chytridiomycota incertae sedis</taxon>
        <taxon>Chytridiomycetes</taxon>
        <taxon>Rhizophydiales</taxon>
        <taxon>Rhizophydiales incertae sedis</taxon>
        <taxon>Polyrhizophydium</taxon>
    </lineage>
</organism>
<feature type="transmembrane region" description="Helical" evidence="9">
    <location>
        <begin position="736"/>
        <end position="760"/>
    </location>
</feature>